<protein>
    <submittedName>
        <fullName evidence="1">Uncharacterized protein</fullName>
    </submittedName>
</protein>
<dbReference type="OrthoDB" id="9844320at2"/>
<evidence type="ECO:0000313" key="2">
    <source>
        <dbReference type="Proteomes" id="UP000199532"/>
    </source>
</evidence>
<keyword evidence="2" id="KW-1185">Reference proteome</keyword>
<evidence type="ECO:0000313" key="1">
    <source>
        <dbReference type="EMBL" id="SEJ11413.1"/>
    </source>
</evidence>
<sequence length="140" mass="15658">MRICILFLVMIVFSTCNNKKSWQHTVLPGTCYADAFFIQPDFKPNGYIMKVTGELNQDVTLTILGTQPVSEYSKKRRVGYNHHIKLSKGAVSFSYNAELYVDELKVVVSGSDFALYPNPDSKGTLRCASLGNIKIVLTLD</sequence>
<reference evidence="1 2" key="1">
    <citation type="submission" date="2016-10" db="EMBL/GenBank/DDBJ databases">
        <authorList>
            <person name="de Groot N.N."/>
        </authorList>
    </citation>
    <scope>NUCLEOTIDE SEQUENCE [LARGE SCALE GENOMIC DNA]</scope>
    <source>
        <strain evidence="1 2">DSM 19938</strain>
    </source>
</reference>
<gene>
    <name evidence="1" type="ORF">SAMN04487995_3283</name>
</gene>
<dbReference type="AlphaFoldDB" id="A0A1H6W3C7"/>
<dbReference type="EMBL" id="FNXY01000005">
    <property type="protein sequence ID" value="SEJ11413.1"/>
    <property type="molecule type" value="Genomic_DNA"/>
</dbReference>
<accession>A0A1H6W3C7</accession>
<dbReference type="RefSeq" id="WP_143072110.1">
    <property type="nucleotide sequence ID" value="NZ_FNXY01000005.1"/>
</dbReference>
<proteinExistence type="predicted"/>
<dbReference type="Proteomes" id="UP000199532">
    <property type="component" value="Unassembled WGS sequence"/>
</dbReference>
<name>A0A1H6W3C7_9BACT</name>
<organism evidence="1 2">
    <name type="scientific">Dyadobacter koreensis</name>
    <dbReference type="NCBI Taxonomy" id="408657"/>
    <lineage>
        <taxon>Bacteria</taxon>
        <taxon>Pseudomonadati</taxon>
        <taxon>Bacteroidota</taxon>
        <taxon>Cytophagia</taxon>
        <taxon>Cytophagales</taxon>
        <taxon>Spirosomataceae</taxon>
        <taxon>Dyadobacter</taxon>
    </lineage>
</organism>